<dbReference type="InterPro" id="IPR050360">
    <property type="entry name" value="MFS_Sugar_Transporters"/>
</dbReference>
<evidence type="ECO:0000256" key="3">
    <source>
        <dbReference type="ARBA" id="ARBA00022448"/>
    </source>
</evidence>
<dbReference type="InterPro" id="IPR005829">
    <property type="entry name" value="Sugar_transporter_CS"/>
</dbReference>
<evidence type="ECO:0000256" key="6">
    <source>
        <dbReference type="ARBA" id="ARBA00023136"/>
    </source>
</evidence>
<name>A0A6A6XF58_9PLEO</name>
<comment type="similarity">
    <text evidence="2 7">Belongs to the major facilitator superfamily. Sugar transporter (TC 2.A.1.1) family.</text>
</comment>
<dbReference type="InterPro" id="IPR036259">
    <property type="entry name" value="MFS_trans_sf"/>
</dbReference>
<feature type="transmembrane region" description="Helical" evidence="9">
    <location>
        <begin position="436"/>
        <end position="456"/>
    </location>
</feature>
<feature type="transmembrane region" description="Helical" evidence="9">
    <location>
        <begin position="114"/>
        <end position="134"/>
    </location>
</feature>
<evidence type="ECO:0000256" key="1">
    <source>
        <dbReference type="ARBA" id="ARBA00004141"/>
    </source>
</evidence>
<feature type="compositionally biased region" description="Basic and acidic residues" evidence="8">
    <location>
        <begin position="511"/>
        <end position="527"/>
    </location>
</feature>
<dbReference type="PROSITE" id="PS50850">
    <property type="entry name" value="MFS"/>
    <property type="match status" value="1"/>
</dbReference>
<dbReference type="InterPro" id="IPR020846">
    <property type="entry name" value="MFS_dom"/>
</dbReference>
<proteinExistence type="inferred from homology"/>
<evidence type="ECO:0000259" key="10">
    <source>
        <dbReference type="PROSITE" id="PS50850"/>
    </source>
</evidence>
<keyword evidence="6 9" id="KW-0472">Membrane</keyword>
<accession>A0A6A6XF58</accession>
<evidence type="ECO:0000256" key="9">
    <source>
        <dbReference type="SAM" id="Phobius"/>
    </source>
</evidence>
<keyword evidence="4 9" id="KW-0812">Transmembrane</keyword>
<keyword evidence="5 9" id="KW-1133">Transmembrane helix</keyword>
<protein>
    <submittedName>
        <fullName evidence="11">Putative Myo-inositol transporter 1</fullName>
    </submittedName>
</protein>
<dbReference type="PROSITE" id="PS00217">
    <property type="entry name" value="SUGAR_TRANSPORT_2"/>
    <property type="match status" value="1"/>
</dbReference>
<feature type="transmembrane region" description="Helical" evidence="9">
    <location>
        <begin position="371"/>
        <end position="395"/>
    </location>
</feature>
<evidence type="ECO:0000256" key="8">
    <source>
        <dbReference type="SAM" id="MobiDB-lite"/>
    </source>
</evidence>
<dbReference type="Gene3D" id="1.20.1250.20">
    <property type="entry name" value="MFS general substrate transporter like domains"/>
    <property type="match status" value="1"/>
</dbReference>
<dbReference type="EMBL" id="MU001870">
    <property type="protein sequence ID" value="KAF2795076.1"/>
    <property type="molecule type" value="Genomic_DNA"/>
</dbReference>
<evidence type="ECO:0000256" key="4">
    <source>
        <dbReference type="ARBA" id="ARBA00022692"/>
    </source>
</evidence>
<dbReference type="AlphaFoldDB" id="A0A6A6XF58"/>
<dbReference type="PANTHER" id="PTHR48022">
    <property type="entry name" value="PLASTIDIC GLUCOSE TRANSPORTER 4"/>
    <property type="match status" value="1"/>
</dbReference>
<evidence type="ECO:0000313" key="11">
    <source>
        <dbReference type="EMBL" id="KAF2795076.1"/>
    </source>
</evidence>
<feature type="transmembrane region" description="Helical" evidence="9">
    <location>
        <begin position="88"/>
        <end position="108"/>
    </location>
</feature>
<feature type="transmembrane region" description="Helical" evidence="9">
    <location>
        <begin position="305"/>
        <end position="326"/>
    </location>
</feature>
<keyword evidence="12" id="KW-1185">Reference proteome</keyword>
<feature type="transmembrane region" description="Helical" evidence="9">
    <location>
        <begin position="63"/>
        <end position="81"/>
    </location>
</feature>
<dbReference type="InterPro" id="IPR005828">
    <property type="entry name" value="MFS_sugar_transport-like"/>
</dbReference>
<evidence type="ECO:0000313" key="12">
    <source>
        <dbReference type="Proteomes" id="UP000799757"/>
    </source>
</evidence>
<dbReference type="OrthoDB" id="6612291at2759"/>
<feature type="transmembrane region" description="Helical" evidence="9">
    <location>
        <begin position="407"/>
        <end position="430"/>
    </location>
</feature>
<feature type="domain" description="Major facilitator superfamily (MFS) profile" evidence="10">
    <location>
        <begin position="20"/>
        <end position="460"/>
    </location>
</feature>
<dbReference type="PANTHER" id="PTHR48022:SF72">
    <property type="entry name" value="MAJOR FACILITATOR SUPERFAMILY (MFS) PROFILE DOMAIN-CONTAINING PROTEIN-RELATED"/>
    <property type="match status" value="1"/>
</dbReference>
<gene>
    <name evidence="11" type="ORF">K505DRAFT_302801</name>
</gene>
<dbReference type="SUPFAM" id="SSF103473">
    <property type="entry name" value="MFS general substrate transporter"/>
    <property type="match status" value="1"/>
</dbReference>
<keyword evidence="3 7" id="KW-0813">Transport</keyword>
<reference evidence="11" key="1">
    <citation type="journal article" date="2020" name="Stud. Mycol.">
        <title>101 Dothideomycetes genomes: a test case for predicting lifestyles and emergence of pathogens.</title>
        <authorList>
            <person name="Haridas S."/>
            <person name="Albert R."/>
            <person name="Binder M."/>
            <person name="Bloem J."/>
            <person name="Labutti K."/>
            <person name="Salamov A."/>
            <person name="Andreopoulos B."/>
            <person name="Baker S."/>
            <person name="Barry K."/>
            <person name="Bills G."/>
            <person name="Bluhm B."/>
            <person name="Cannon C."/>
            <person name="Castanera R."/>
            <person name="Culley D."/>
            <person name="Daum C."/>
            <person name="Ezra D."/>
            <person name="Gonzalez J."/>
            <person name="Henrissat B."/>
            <person name="Kuo A."/>
            <person name="Liang C."/>
            <person name="Lipzen A."/>
            <person name="Lutzoni F."/>
            <person name="Magnuson J."/>
            <person name="Mondo S."/>
            <person name="Nolan M."/>
            <person name="Ohm R."/>
            <person name="Pangilinan J."/>
            <person name="Park H.-J."/>
            <person name="Ramirez L."/>
            <person name="Alfaro M."/>
            <person name="Sun H."/>
            <person name="Tritt A."/>
            <person name="Yoshinaga Y."/>
            <person name="Zwiers L.-H."/>
            <person name="Turgeon B."/>
            <person name="Goodwin S."/>
            <person name="Spatafora J."/>
            <person name="Crous P."/>
            <person name="Grigoriev I."/>
        </authorList>
    </citation>
    <scope>NUCLEOTIDE SEQUENCE</scope>
    <source>
        <strain evidence="11">CBS 109.77</strain>
    </source>
</reference>
<dbReference type="NCBIfam" id="TIGR00879">
    <property type="entry name" value="SP"/>
    <property type="match status" value="1"/>
</dbReference>
<evidence type="ECO:0000256" key="7">
    <source>
        <dbReference type="RuleBase" id="RU003346"/>
    </source>
</evidence>
<evidence type="ECO:0000256" key="5">
    <source>
        <dbReference type="ARBA" id="ARBA00022989"/>
    </source>
</evidence>
<feature type="region of interest" description="Disordered" evidence="8">
    <location>
        <begin position="484"/>
        <end position="527"/>
    </location>
</feature>
<organism evidence="11 12">
    <name type="scientific">Melanomma pulvis-pyrius CBS 109.77</name>
    <dbReference type="NCBI Taxonomy" id="1314802"/>
    <lineage>
        <taxon>Eukaryota</taxon>
        <taxon>Fungi</taxon>
        <taxon>Dikarya</taxon>
        <taxon>Ascomycota</taxon>
        <taxon>Pezizomycotina</taxon>
        <taxon>Dothideomycetes</taxon>
        <taxon>Pleosporomycetidae</taxon>
        <taxon>Pleosporales</taxon>
        <taxon>Melanommataceae</taxon>
        <taxon>Melanomma</taxon>
    </lineage>
</organism>
<dbReference type="Proteomes" id="UP000799757">
    <property type="component" value="Unassembled WGS sequence"/>
</dbReference>
<sequence>MFKAPHYNWYGRGFKLRAAITVACQLAFVLFGYDQGVFSGIIGNADWLETFGHPAPGLEGIIVSIYNLGCFTGCILSFLFCEKTGRRLAMWIAMVWIIVGAILQTTAYSVPHIMIARFITGIGTGIETSTVPMYQSELCEAKNRGRLVSSEPLFVGVGIVIAYWFDYGMSFTTGPIAWRLPIACQMVFAIIVIIMIFGLPESPRYLYRAGRGEEAIQILCDVYDGTPDDPKIAKENKEVLEALEIEQGNGEYRWSQLLKQDEVQTGRRVLLAYGMQFMNQMGGINLVVYYITSVLQINVGLTRNLSLLLGGVINMMFFFGSLYPTFYLDKTGRRKPMMWGSFGLGLSMMMISILLSFQSNGGSLAKATSSASVAFFFIYMLVFGATVNCIPWVYVPEILPLHVRAKGTAVGISANWIWNFFVVMITPTIINNLQWKAYLIFMCLNFSFIPLVYFCYPETTNLTLEEIDWLFYEGKAVSRSRRVAKSGWGPGEGFARSRQNPAVLEEGSVGSKDKEKVAEKTEHSTMS</sequence>
<evidence type="ECO:0000256" key="2">
    <source>
        <dbReference type="ARBA" id="ARBA00010992"/>
    </source>
</evidence>
<dbReference type="GO" id="GO:0005351">
    <property type="term" value="F:carbohydrate:proton symporter activity"/>
    <property type="evidence" value="ECO:0007669"/>
    <property type="project" value="TreeGrafter"/>
</dbReference>
<dbReference type="PRINTS" id="PR00171">
    <property type="entry name" value="SUGRTRNSPORT"/>
</dbReference>
<dbReference type="Pfam" id="PF00083">
    <property type="entry name" value="Sugar_tr"/>
    <property type="match status" value="1"/>
</dbReference>
<dbReference type="InterPro" id="IPR003663">
    <property type="entry name" value="Sugar/inositol_transpt"/>
</dbReference>
<dbReference type="GO" id="GO:0016020">
    <property type="term" value="C:membrane"/>
    <property type="evidence" value="ECO:0007669"/>
    <property type="project" value="UniProtKB-SubCell"/>
</dbReference>
<feature type="transmembrane region" description="Helical" evidence="9">
    <location>
        <begin position="177"/>
        <end position="199"/>
    </location>
</feature>
<feature type="transmembrane region" description="Helical" evidence="9">
    <location>
        <begin position="338"/>
        <end position="359"/>
    </location>
</feature>
<feature type="transmembrane region" description="Helical" evidence="9">
    <location>
        <begin position="146"/>
        <end position="165"/>
    </location>
</feature>
<dbReference type="FunFam" id="1.20.1250.20:FF:000090">
    <property type="entry name" value="MFS sugar transporter, putative"/>
    <property type="match status" value="1"/>
</dbReference>
<feature type="transmembrane region" description="Helical" evidence="9">
    <location>
        <begin position="277"/>
        <end position="299"/>
    </location>
</feature>
<comment type="subcellular location">
    <subcellularLocation>
        <location evidence="1">Membrane</location>
        <topology evidence="1">Multi-pass membrane protein</topology>
    </subcellularLocation>
</comment>